<keyword evidence="1" id="KW-0472">Membrane</keyword>
<name>A0A109JTI7_9HYPH</name>
<dbReference type="EMBL" id="LNCD01000058">
    <property type="protein sequence ID" value="KWV54865.1"/>
    <property type="molecule type" value="Genomic_DNA"/>
</dbReference>
<keyword evidence="1" id="KW-1133">Transmembrane helix</keyword>
<feature type="transmembrane region" description="Helical" evidence="1">
    <location>
        <begin position="81"/>
        <end position="100"/>
    </location>
</feature>
<sequence>MTNQWPPLSSMKAELRGLCPQCEQSQRYVGFLTVKPKCEVCGPDRSLAAPADRLAFFVICFIWVTGVALAWRIQVAYSPSIWVHLFAAFPPVLLACLLPLRALKGWLISSRFCFNAKEGMIDPD</sequence>
<keyword evidence="1" id="KW-0812">Transmembrane</keyword>
<evidence type="ECO:0008006" key="4">
    <source>
        <dbReference type="Google" id="ProtNLM"/>
    </source>
</evidence>
<organism evidence="2 3">
    <name type="scientific">Rhizobium altiplani</name>
    <dbReference type="NCBI Taxonomy" id="1864509"/>
    <lineage>
        <taxon>Bacteria</taxon>
        <taxon>Pseudomonadati</taxon>
        <taxon>Pseudomonadota</taxon>
        <taxon>Alphaproteobacteria</taxon>
        <taxon>Hyphomicrobiales</taxon>
        <taxon>Rhizobiaceae</taxon>
        <taxon>Rhizobium/Agrobacterium group</taxon>
        <taxon>Rhizobium</taxon>
    </lineage>
</organism>
<dbReference type="Pfam" id="PF06170">
    <property type="entry name" value="DUF983"/>
    <property type="match status" value="1"/>
</dbReference>
<evidence type="ECO:0000313" key="2">
    <source>
        <dbReference type="EMBL" id="KWV54865.1"/>
    </source>
</evidence>
<dbReference type="Proteomes" id="UP000068164">
    <property type="component" value="Unassembled WGS sequence"/>
</dbReference>
<proteinExistence type="predicted"/>
<dbReference type="OrthoDB" id="9799456at2"/>
<keyword evidence="3" id="KW-1185">Reference proteome</keyword>
<evidence type="ECO:0000313" key="3">
    <source>
        <dbReference type="Proteomes" id="UP000068164"/>
    </source>
</evidence>
<gene>
    <name evidence="2" type="ORF">AS026_38595</name>
</gene>
<dbReference type="RefSeq" id="WP_062369788.1">
    <property type="nucleotide sequence ID" value="NZ_LNCD01000058.1"/>
</dbReference>
<reference evidence="2 3" key="1">
    <citation type="submission" date="2015-11" db="EMBL/GenBank/DDBJ databases">
        <title>Draft Genome Sequence of the Strain BR 10423 (Rhizobium sp.) isolated from nodules of Mimosa pudica.</title>
        <authorList>
            <person name="Barauna A.C."/>
            <person name="Zilli J.E."/>
            <person name="Simoes-Araujo J.L."/>
            <person name="Reis V.M."/>
            <person name="James E.K."/>
            <person name="Reis F.B.Jr."/>
            <person name="Rouws L.F."/>
            <person name="Passos S.R."/>
            <person name="Gois S.R."/>
        </authorList>
    </citation>
    <scope>NUCLEOTIDE SEQUENCE [LARGE SCALE GENOMIC DNA]</scope>
    <source>
        <strain evidence="2 3">BR10423</strain>
    </source>
</reference>
<protein>
    <recommendedName>
        <fullName evidence="4">DUF983 domain-containing protein</fullName>
    </recommendedName>
</protein>
<evidence type="ECO:0000256" key="1">
    <source>
        <dbReference type="SAM" id="Phobius"/>
    </source>
</evidence>
<feature type="transmembrane region" description="Helical" evidence="1">
    <location>
        <begin position="54"/>
        <end position="75"/>
    </location>
</feature>
<dbReference type="InterPro" id="IPR009325">
    <property type="entry name" value="DUF983"/>
</dbReference>
<dbReference type="AlphaFoldDB" id="A0A109JTI7"/>
<comment type="caution">
    <text evidence="2">The sequence shown here is derived from an EMBL/GenBank/DDBJ whole genome shotgun (WGS) entry which is preliminary data.</text>
</comment>
<accession>A0A109JTI7</accession>